<feature type="compositionally biased region" description="Polar residues" evidence="1">
    <location>
        <begin position="426"/>
        <end position="439"/>
    </location>
</feature>
<reference evidence="4 5" key="1">
    <citation type="submission" date="2016-11" db="EMBL/GenBank/DDBJ databases">
        <authorList>
            <person name="Jaros S."/>
            <person name="Januszkiewicz K."/>
            <person name="Wedrychowicz H."/>
        </authorList>
    </citation>
    <scope>NUCLEOTIDE SEQUENCE [LARGE SCALE GENOMIC DNA]</scope>
    <source>
        <strain evidence="4 5">OK807</strain>
    </source>
</reference>
<feature type="region of interest" description="Disordered" evidence="1">
    <location>
        <begin position="426"/>
        <end position="456"/>
    </location>
</feature>
<dbReference type="InterPro" id="IPR056948">
    <property type="entry name" value="PNGaseA_N"/>
</dbReference>
<evidence type="ECO:0000259" key="3">
    <source>
        <dbReference type="Pfam" id="PF12222"/>
    </source>
</evidence>
<dbReference type="PANTHER" id="PTHR31104">
    <property type="entry name" value="PEPTIDE-N4-(N-ACETYL-BETA-GLUCOSAMINYL)ASPARAGINE AMIDASE A PROTEIN"/>
    <property type="match status" value="1"/>
</dbReference>
<dbReference type="Pfam" id="PF25156">
    <property type="entry name" value="PNGase_A_C"/>
    <property type="match status" value="1"/>
</dbReference>
<accession>A0A1K1U0W1</accession>
<sequence length="582" mass="62644">MSRHRWIRALRRISVVSASIALAGGALAVPANAGTAPKPGSNPAVDYQDPVDALPPVSRPDTAHCAVTAVEHDFGNTLGGPPYTTTLTPPDKCEGPWNKVVLDWSASVKGRQYDRLAAVFVGGAEIFRTSTAEPDEDGISWHVAKDITDFAPLLKDPQKLQLDLGNVVNDTYTGVYKVKLTITYYRADKHHPAARTADRIVPLGDTGSAGAPWMSVGKGGSTSTDVTFPRNLTAARLQVYARGGGCDEQWFDAVPSDLAATAPDYLCGGGPYREVQIAVDGRPAGLAQPYPVVYSGGIVPTLWRPVPAIDQFRTEAYDIDLTPFAGELADGRPHAISITPYGAADTWIVDGSLFLRTDAHAARTSGRVTVDTLTDEPVVKTVQTPRGDGSTHVAVSTGRSWRISGYVRTSKGRVTTTVEQRFSYTNEDTVSRTGQQQTMHQRDHGATTVTTSTGGRTEARRHAWSYPIDVDMDIPLYGDYNNYELNAAVTQRRVLLDTSRTASGHDWRTDAVTDDTVDSTGNLARENGAVRAADGASSETYRGTTDTGACYARSLTTAHGWVTGDRRSHCRVPDVVREALKG</sequence>
<dbReference type="RefSeq" id="WP_072483236.1">
    <property type="nucleotide sequence ID" value="NZ_CP108276.1"/>
</dbReference>
<feature type="domain" description="Peptide N-acetyl-beta-D-glucosaminyl asparaginase amidase A N-terminal" evidence="3">
    <location>
        <begin position="61"/>
        <end position="370"/>
    </location>
</feature>
<dbReference type="OrthoDB" id="3275185at2"/>
<evidence type="ECO:0000313" key="4">
    <source>
        <dbReference type="EMBL" id="SFX06003.1"/>
    </source>
</evidence>
<dbReference type="STRING" id="1893.SAMN02787144_1001325"/>
<dbReference type="EMBL" id="FPJO01000001">
    <property type="protein sequence ID" value="SFX06003.1"/>
    <property type="molecule type" value="Genomic_DNA"/>
</dbReference>
<keyword evidence="2" id="KW-0732">Signal</keyword>
<evidence type="ECO:0000256" key="2">
    <source>
        <dbReference type="SAM" id="SignalP"/>
    </source>
</evidence>
<dbReference type="AlphaFoldDB" id="A0A1K1U0W1"/>
<feature type="compositionally biased region" description="Low complexity" evidence="1">
    <location>
        <begin position="446"/>
        <end position="456"/>
    </location>
</feature>
<protein>
    <submittedName>
        <fullName evidence="4">Peptide N-acetyl-beta-D-glucosaminyl asparaginase amidase A</fullName>
    </submittedName>
</protein>
<evidence type="ECO:0000313" key="5">
    <source>
        <dbReference type="Proteomes" id="UP000181909"/>
    </source>
</evidence>
<dbReference type="Pfam" id="PF12222">
    <property type="entry name" value="PNGaseA"/>
    <property type="match status" value="1"/>
</dbReference>
<gene>
    <name evidence="4" type="ORF">SAMN02787144_1001325</name>
</gene>
<feature type="signal peptide" evidence="2">
    <location>
        <begin position="1"/>
        <end position="28"/>
    </location>
</feature>
<dbReference type="InterPro" id="IPR021102">
    <property type="entry name" value="PNGase_A"/>
</dbReference>
<name>A0A1K1U0W1_STRAR</name>
<feature type="chain" id="PRO_5039158951" evidence="2">
    <location>
        <begin position="29"/>
        <end position="582"/>
    </location>
</feature>
<dbReference type="Proteomes" id="UP000181909">
    <property type="component" value="Unassembled WGS sequence"/>
</dbReference>
<proteinExistence type="predicted"/>
<organism evidence="4 5">
    <name type="scientific">Streptomyces atratus</name>
    <dbReference type="NCBI Taxonomy" id="1893"/>
    <lineage>
        <taxon>Bacteria</taxon>
        <taxon>Bacillati</taxon>
        <taxon>Actinomycetota</taxon>
        <taxon>Actinomycetes</taxon>
        <taxon>Kitasatosporales</taxon>
        <taxon>Streptomycetaceae</taxon>
        <taxon>Streptomyces</taxon>
    </lineage>
</organism>
<evidence type="ECO:0000256" key="1">
    <source>
        <dbReference type="SAM" id="MobiDB-lite"/>
    </source>
</evidence>